<keyword evidence="4 15" id="KW-0575">Peroxidase</keyword>
<feature type="disulfide bond" evidence="12">
    <location>
        <begin position="13"/>
        <end position="18"/>
    </location>
</feature>
<feature type="active site" description="Proton acceptor" evidence="9">
    <location>
        <position position="11"/>
    </location>
</feature>
<dbReference type="InterPro" id="IPR000823">
    <property type="entry name" value="Peroxidase_pln"/>
</dbReference>
<gene>
    <name evidence="15" type="ORF">CQW23_08680</name>
</gene>
<evidence type="ECO:0000259" key="14">
    <source>
        <dbReference type="PROSITE" id="PS50873"/>
    </source>
</evidence>
<organism evidence="15 16">
    <name type="scientific">Capsicum baccatum</name>
    <name type="common">Peruvian pepper</name>
    <dbReference type="NCBI Taxonomy" id="33114"/>
    <lineage>
        <taxon>Eukaryota</taxon>
        <taxon>Viridiplantae</taxon>
        <taxon>Streptophyta</taxon>
        <taxon>Embryophyta</taxon>
        <taxon>Tracheophyta</taxon>
        <taxon>Spermatophyta</taxon>
        <taxon>Magnoliopsida</taxon>
        <taxon>eudicotyledons</taxon>
        <taxon>Gunneridae</taxon>
        <taxon>Pentapetalae</taxon>
        <taxon>asterids</taxon>
        <taxon>lamiids</taxon>
        <taxon>Solanales</taxon>
        <taxon>Solanaceae</taxon>
        <taxon>Solanoideae</taxon>
        <taxon>Capsiceae</taxon>
        <taxon>Capsicum</taxon>
    </lineage>
</organism>
<evidence type="ECO:0000256" key="4">
    <source>
        <dbReference type="ARBA" id="ARBA00022559"/>
    </source>
</evidence>
<evidence type="ECO:0000256" key="2">
    <source>
        <dbReference type="ARBA" id="ARBA00001970"/>
    </source>
</evidence>
<dbReference type="Proteomes" id="UP000224567">
    <property type="component" value="Unassembled WGS sequence"/>
</dbReference>
<keyword evidence="12" id="KW-1015">Disulfide bond</keyword>
<dbReference type="OrthoDB" id="2113341at2759"/>
<reference evidence="16" key="2">
    <citation type="journal article" date="2017" name="J. Anim. Genet.">
        <title>Multiple reference genome sequences of hot pepper reveal the massive evolution of plant disease resistance genes by retroduplication.</title>
        <authorList>
            <person name="Kim S."/>
            <person name="Park J."/>
            <person name="Yeom S.-I."/>
            <person name="Kim Y.-M."/>
            <person name="Seo E."/>
            <person name="Kim K.-T."/>
            <person name="Kim M.-S."/>
            <person name="Lee J.M."/>
            <person name="Cheong K."/>
            <person name="Shin H.-S."/>
            <person name="Kim S.-B."/>
            <person name="Han K."/>
            <person name="Lee J."/>
            <person name="Park M."/>
            <person name="Lee H.-A."/>
            <person name="Lee H.-Y."/>
            <person name="Lee Y."/>
            <person name="Oh S."/>
            <person name="Lee J.H."/>
            <person name="Choi E."/>
            <person name="Choi E."/>
            <person name="Lee S.E."/>
            <person name="Jeon J."/>
            <person name="Kim H."/>
            <person name="Choi G."/>
            <person name="Song H."/>
            <person name="Lee J."/>
            <person name="Lee S.-C."/>
            <person name="Kwon J.-K."/>
            <person name="Lee H.-Y."/>
            <person name="Koo N."/>
            <person name="Hong Y."/>
            <person name="Kim R.W."/>
            <person name="Kang W.-H."/>
            <person name="Huh J.H."/>
            <person name="Kang B.-C."/>
            <person name="Yang T.-J."/>
            <person name="Lee Y.-H."/>
            <person name="Bennetzen J.L."/>
            <person name="Choi D."/>
        </authorList>
    </citation>
    <scope>NUCLEOTIDE SEQUENCE [LARGE SCALE GENOMIC DNA]</scope>
    <source>
        <strain evidence="16">cv. PBC81</strain>
    </source>
</reference>
<feature type="binding site" evidence="10">
    <location>
        <position position="17"/>
    </location>
    <ligand>
        <name>Ca(2+)</name>
        <dbReference type="ChEBI" id="CHEBI:29108"/>
        <label>1</label>
    </ligand>
</feature>
<dbReference type="PANTHER" id="PTHR31388">
    <property type="entry name" value="PEROXIDASE 72-RELATED"/>
    <property type="match status" value="1"/>
</dbReference>
<dbReference type="GO" id="GO:0046872">
    <property type="term" value="F:metal ion binding"/>
    <property type="evidence" value="ECO:0007669"/>
    <property type="project" value="UniProtKB-KW"/>
</dbReference>
<evidence type="ECO:0000256" key="11">
    <source>
        <dbReference type="PIRSR" id="PIRSR600823-4"/>
    </source>
</evidence>
<keyword evidence="6 10" id="KW-0479">Metal-binding</keyword>
<comment type="cofactor">
    <cofactor evidence="10">
        <name>Ca(2+)</name>
        <dbReference type="ChEBI" id="CHEBI:29108"/>
    </cofactor>
    <text evidence="10">Binds 2 calcium ions per subunit.</text>
</comment>
<dbReference type="GO" id="GO:0020037">
    <property type="term" value="F:heme binding"/>
    <property type="evidence" value="ECO:0007669"/>
    <property type="project" value="InterPro"/>
</dbReference>
<dbReference type="STRING" id="33114.A0A2G2X9Q7"/>
<dbReference type="Pfam" id="PF00141">
    <property type="entry name" value="peroxidase"/>
    <property type="match status" value="1"/>
</dbReference>
<keyword evidence="16" id="KW-1185">Reference proteome</keyword>
<feature type="domain" description="Plant heme peroxidase family profile" evidence="14">
    <location>
        <begin position="1"/>
        <end position="70"/>
    </location>
</feature>
<comment type="cofactor">
    <cofactor evidence="2">
        <name>heme b</name>
        <dbReference type="ChEBI" id="CHEBI:60344"/>
    </cofactor>
</comment>
<evidence type="ECO:0000256" key="7">
    <source>
        <dbReference type="ARBA" id="ARBA00023002"/>
    </source>
</evidence>
<feature type="binding site" evidence="10">
    <location>
        <position position="12"/>
    </location>
    <ligand>
        <name>Ca(2+)</name>
        <dbReference type="ChEBI" id="CHEBI:29108"/>
        <label>1</label>
    </ligand>
</feature>
<proteinExistence type="inferred from homology"/>
<dbReference type="SUPFAM" id="SSF48113">
    <property type="entry name" value="Heme-dependent peroxidases"/>
    <property type="match status" value="1"/>
</dbReference>
<comment type="catalytic activity">
    <reaction evidence="1">
        <text>2 a phenolic donor + H2O2 = 2 a phenolic radical donor + 2 H2O</text>
        <dbReference type="Rhea" id="RHEA:56136"/>
        <dbReference type="ChEBI" id="CHEBI:15377"/>
        <dbReference type="ChEBI" id="CHEBI:16240"/>
        <dbReference type="ChEBI" id="CHEBI:139520"/>
        <dbReference type="ChEBI" id="CHEBI:139521"/>
        <dbReference type="EC" id="1.11.1.7"/>
    </reaction>
</comment>
<keyword evidence="8" id="KW-0408">Iron</keyword>
<dbReference type="GO" id="GO:0140825">
    <property type="term" value="F:lactoperoxidase activity"/>
    <property type="evidence" value="ECO:0007669"/>
    <property type="project" value="UniProtKB-EC"/>
</dbReference>
<dbReference type="EC" id="1.11.1.7" evidence="3"/>
<dbReference type="AlphaFoldDB" id="A0A2G2X9Q7"/>
<evidence type="ECO:0000256" key="9">
    <source>
        <dbReference type="PIRSR" id="PIRSR600823-1"/>
    </source>
</evidence>
<feature type="binding site" evidence="10">
    <location>
        <position position="19"/>
    </location>
    <ligand>
        <name>Ca(2+)</name>
        <dbReference type="ChEBI" id="CHEBI:29108"/>
        <label>1</label>
    </ligand>
</feature>
<dbReference type="PRINTS" id="PR00461">
    <property type="entry name" value="PLPEROXIDASE"/>
</dbReference>
<dbReference type="Gene3D" id="1.10.520.10">
    <property type="match status" value="1"/>
</dbReference>
<evidence type="ECO:0000256" key="3">
    <source>
        <dbReference type="ARBA" id="ARBA00012313"/>
    </source>
</evidence>
<protein>
    <recommendedName>
        <fullName evidence="3">peroxidase</fullName>
        <ecNumber evidence="3">1.11.1.7</ecNumber>
    </recommendedName>
</protein>
<dbReference type="InterPro" id="IPR010255">
    <property type="entry name" value="Haem_peroxidase_sf"/>
</dbReference>
<dbReference type="PANTHER" id="PTHR31388:SF115">
    <property type="entry name" value="PEROXIDASE 5"/>
    <property type="match status" value="1"/>
</dbReference>
<evidence type="ECO:0000256" key="12">
    <source>
        <dbReference type="PIRSR" id="PIRSR600823-5"/>
    </source>
</evidence>
<keyword evidence="5" id="KW-0349">Heme</keyword>
<dbReference type="GO" id="GO:0006979">
    <property type="term" value="P:response to oxidative stress"/>
    <property type="evidence" value="ECO:0007669"/>
    <property type="project" value="InterPro"/>
</dbReference>
<evidence type="ECO:0000256" key="1">
    <source>
        <dbReference type="ARBA" id="ARBA00000189"/>
    </source>
</evidence>
<name>A0A2G2X9Q7_CAPBA</name>
<reference evidence="15 16" key="1">
    <citation type="journal article" date="2017" name="Genome Biol.">
        <title>New reference genome sequences of hot pepper reveal the massive evolution of plant disease-resistance genes by retroduplication.</title>
        <authorList>
            <person name="Kim S."/>
            <person name="Park J."/>
            <person name="Yeom S.I."/>
            <person name="Kim Y.M."/>
            <person name="Seo E."/>
            <person name="Kim K.T."/>
            <person name="Kim M.S."/>
            <person name="Lee J.M."/>
            <person name="Cheong K."/>
            <person name="Shin H.S."/>
            <person name="Kim S.B."/>
            <person name="Han K."/>
            <person name="Lee J."/>
            <person name="Park M."/>
            <person name="Lee H.A."/>
            <person name="Lee H.Y."/>
            <person name="Lee Y."/>
            <person name="Oh S."/>
            <person name="Lee J.H."/>
            <person name="Choi E."/>
            <person name="Choi E."/>
            <person name="Lee S.E."/>
            <person name="Jeon J."/>
            <person name="Kim H."/>
            <person name="Choi G."/>
            <person name="Song H."/>
            <person name="Lee J."/>
            <person name="Lee S.C."/>
            <person name="Kwon J.K."/>
            <person name="Lee H.Y."/>
            <person name="Koo N."/>
            <person name="Hong Y."/>
            <person name="Kim R.W."/>
            <person name="Kang W.H."/>
            <person name="Huh J.H."/>
            <person name="Kang B.C."/>
            <person name="Yang T.J."/>
            <person name="Lee Y.H."/>
            <person name="Bennetzen J.L."/>
            <person name="Choi D."/>
        </authorList>
    </citation>
    <scope>NUCLEOTIDE SEQUENCE [LARGE SCALE GENOMIC DNA]</scope>
    <source>
        <strain evidence="16">cv. PBC81</strain>
    </source>
</reference>
<evidence type="ECO:0000256" key="6">
    <source>
        <dbReference type="ARBA" id="ARBA00022723"/>
    </source>
</evidence>
<feature type="site" description="Transition state stabilizer" evidence="11">
    <location>
        <position position="7"/>
    </location>
</feature>
<sequence length="104" mass="11622">MAGSLIRLHLHDCFAQGCDASNLLDEAPSIDSEKNVFPNLGSVRGFGIIEDAKREVEKICPGVVSCVDILFQLEMYQLLPMLPSNSKRMKCLAELIQKEPTWTR</sequence>
<feature type="binding site" evidence="10">
    <location>
        <position position="33"/>
    </location>
    <ligand>
        <name>Ca(2+)</name>
        <dbReference type="ChEBI" id="CHEBI:29108"/>
        <label>1</label>
    </ligand>
</feature>
<dbReference type="EMBL" id="MLFT02000003">
    <property type="protein sequence ID" value="PHT54218.1"/>
    <property type="molecule type" value="Genomic_DNA"/>
</dbReference>
<evidence type="ECO:0000256" key="10">
    <source>
        <dbReference type="PIRSR" id="PIRSR600823-3"/>
    </source>
</evidence>
<keyword evidence="10" id="KW-0106">Calcium</keyword>
<evidence type="ECO:0000313" key="15">
    <source>
        <dbReference type="EMBL" id="PHT54218.1"/>
    </source>
</evidence>
<comment type="caution">
    <text evidence="15">The sequence shown here is derived from an EMBL/GenBank/DDBJ whole genome shotgun (WGS) entry which is preliminary data.</text>
</comment>
<dbReference type="InterPro" id="IPR002016">
    <property type="entry name" value="Haem_peroxidase"/>
</dbReference>
<keyword evidence="7" id="KW-0560">Oxidoreductase</keyword>
<evidence type="ECO:0000256" key="8">
    <source>
        <dbReference type="ARBA" id="ARBA00023004"/>
    </source>
</evidence>
<accession>A0A2G2X9Q7</accession>
<feature type="binding site" evidence="10">
    <location>
        <position position="21"/>
    </location>
    <ligand>
        <name>Ca(2+)</name>
        <dbReference type="ChEBI" id="CHEBI:29108"/>
        <label>1</label>
    </ligand>
</feature>
<dbReference type="PROSITE" id="PS50873">
    <property type="entry name" value="PEROXIDASE_4"/>
    <property type="match status" value="1"/>
</dbReference>
<evidence type="ECO:0000256" key="13">
    <source>
        <dbReference type="RuleBase" id="RU004241"/>
    </source>
</evidence>
<comment type="similarity">
    <text evidence="13">Belongs to the peroxidase family.</text>
</comment>
<evidence type="ECO:0000256" key="5">
    <source>
        <dbReference type="ARBA" id="ARBA00022617"/>
    </source>
</evidence>
<evidence type="ECO:0000313" key="16">
    <source>
        <dbReference type="Proteomes" id="UP000224567"/>
    </source>
</evidence>